<feature type="transmembrane region" description="Helical" evidence="6">
    <location>
        <begin position="232"/>
        <end position="250"/>
    </location>
</feature>
<dbReference type="SUPFAM" id="SSF103473">
    <property type="entry name" value="MFS general substrate transporter"/>
    <property type="match status" value="1"/>
</dbReference>
<evidence type="ECO:0000313" key="8">
    <source>
        <dbReference type="EMBL" id="SIN89073.1"/>
    </source>
</evidence>
<feature type="transmembrane region" description="Helical" evidence="6">
    <location>
        <begin position="38"/>
        <end position="61"/>
    </location>
</feature>
<dbReference type="Pfam" id="PF07690">
    <property type="entry name" value="MFS_1"/>
    <property type="match status" value="1"/>
</dbReference>
<dbReference type="CDD" id="cd17324">
    <property type="entry name" value="MFS_NepI_like"/>
    <property type="match status" value="1"/>
</dbReference>
<dbReference type="Proteomes" id="UP000184693">
    <property type="component" value="Unassembled WGS sequence"/>
</dbReference>
<feature type="transmembrane region" description="Helical" evidence="6">
    <location>
        <begin position="327"/>
        <end position="349"/>
    </location>
</feature>
<dbReference type="InterPro" id="IPR011701">
    <property type="entry name" value="MFS"/>
</dbReference>
<dbReference type="GO" id="GO:0005886">
    <property type="term" value="C:plasma membrane"/>
    <property type="evidence" value="ECO:0007669"/>
    <property type="project" value="UniProtKB-SubCell"/>
</dbReference>
<proteinExistence type="predicted"/>
<dbReference type="PROSITE" id="PS50850">
    <property type="entry name" value="MFS"/>
    <property type="match status" value="1"/>
</dbReference>
<feature type="transmembrane region" description="Helical" evidence="6">
    <location>
        <begin position="73"/>
        <end position="97"/>
    </location>
</feature>
<keyword evidence="5 6" id="KW-0472">Membrane</keyword>
<reference evidence="8 9" key="1">
    <citation type="submission" date="2016-11" db="EMBL/GenBank/DDBJ databases">
        <authorList>
            <person name="Jaros S."/>
            <person name="Januszkiewicz K."/>
            <person name="Wedrychowicz H."/>
        </authorList>
    </citation>
    <scope>NUCLEOTIDE SEQUENCE [LARGE SCALE GENOMIC DNA]</scope>
    <source>
        <strain evidence="8 9">GAS86</strain>
    </source>
</reference>
<feature type="transmembrane region" description="Helical" evidence="6">
    <location>
        <begin position="201"/>
        <end position="226"/>
    </location>
</feature>
<name>A0A1N6F1F5_9BURK</name>
<feature type="transmembrane region" description="Helical" evidence="6">
    <location>
        <begin position="287"/>
        <end position="306"/>
    </location>
</feature>
<feature type="transmembrane region" description="Helical" evidence="6">
    <location>
        <begin position="355"/>
        <end position="375"/>
    </location>
</feature>
<sequence>MPIPLLALAISAFAIGTTEFVIMGLLPEVARDLSVSIPSAGLLVSGYALGVAVGAPLLAVVTSKMPRKLALQLLMGVFIVGNVLCAVASGYSVLMIARVVTSFAHGSFFGIGAVVAASLVPQEKRASAIALMFTGLTLANVLGVPLGTFIGQEFGWRMAFWVVAALGVASLAGIAALVPNKHDTGPVGLMHEVRVLKDPQVWMALAMTVVGFGGVFVVFTYIAPILEQVSGFSPRGVTLILVLFGAGLTLGNTMGGKLADRALMPSLMGILLALAVVMAVFTRTSHSQVAAAVTIFVWGIAAFATVPPLQMRVVEKASAAPNLASTLNIGAFNVGNAGGAWLGGLAIGHGLGLDALPWVAATVSIAALLLTWIAARMDVPAARRVACGEAI</sequence>
<dbReference type="AlphaFoldDB" id="A0A1N6F1F5"/>
<comment type="subcellular location">
    <subcellularLocation>
        <location evidence="1">Cell membrane</location>
        <topology evidence="1">Multi-pass membrane protein</topology>
    </subcellularLocation>
</comment>
<dbReference type="EMBL" id="FSRM01000001">
    <property type="protein sequence ID" value="SIN89073.1"/>
    <property type="molecule type" value="Genomic_DNA"/>
</dbReference>
<evidence type="ECO:0000256" key="1">
    <source>
        <dbReference type="ARBA" id="ARBA00004651"/>
    </source>
</evidence>
<evidence type="ECO:0000256" key="6">
    <source>
        <dbReference type="SAM" id="Phobius"/>
    </source>
</evidence>
<dbReference type="InterPro" id="IPR050189">
    <property type="entry name" value="MFS_Efflux_Transporters"/>
</dbReference>
<keyword evidence="3 6" id="KW-0812">Transmembrane</keyword>
<evidence type="ECO:0000256" key="2">
    <source>
        <dbReference type="ARBA" id="ARBA00022475"/>
    </source>
</evidence>
<evidence type="ECO:0000256" key="4">
    <source>
        <dbReference type="ARBA" id="ARBA00022989"/>
    </source>
</evidence>
<dbReference type="Gene3D" id="1.20.1250.20">
    <property type="entry name" value="MFS general substrate transporter like domains"/>
    <property type="match status" value="2"/>
</dbReference>
<feature type="transmembrane region" description="Helical" evidence="6">
    <location>
        <begin position="128"/>
        <end position="152"/>
    </location>
</feature>
<dbReference type="OrthoDB" id="9788453at2"/>
<dbReference type="InterPro" id="IPR036259">
    <property type="entry name" value="MFS_trans_sf"/>
</dbReference>
<feature type="transmembrane region" description="Helical" evidence="6">
    <location>
        <begin position="158"/>
        <end position="180"/>
    </location>
</feature>
<evidence type="ECO:0000313" key="9">
    <source>
        <dbReference type="Proteomes" id="UP000184693"/>
    </source>
</evidence>
<evidence type="ECO:0000259" key="7">
    <source>
        <dbReference type="PROSITE" id="PS50850"/>
    </source>
</evidence>
<keyword evidence="4 6" id="KW-1133">Transmembrane helix</keyword>
<evidence type="ECO:0000256" key="3">
    <source>
        <dbReference type="ARBA" id="ARBA00022692"/>
    </source>
</evidence>
<dbReference type="PANTHER" id="PTHR43124">
    <property type="entry name" value="PURINE EFFLUX PUMP PBUE"/>
    <property type="match status" value="1"/>
</dbReference>
<gene>
    <name evidence="8" type="ORF">SAMN05444168_1164</name>
</gene>
<accession>A0A1N6F1F5</accession>
<feature type="transmembrane region" description="Helical" evidence="6">
    <location>
        <begin position="103"/>
        <end position="121"/>
    </location>
</feature>
<dbReference type="GO" id="GO:0022857">
    <property type="term" value="F:transmembrane transporter activity"/>
    <property type="evidence" value="ECO:0007669"/>
    <property type="project" value="InterPro"/>
</dbReference>
<feature type="transmembrane region" description="Helical" evidence="6">
    <location>
        <begin position="262"/>
        <end position="281"/>
    </location>
</feature>
<organism evidence="8 9">
    <name type="scientific">Paraburkholderia phenazinium</name>
    <dbReference type="NCBI Taxonomy" id="60549"/>
    <lineage>
        <taxon>Bacteria</taxon>
        <taxon>Pseudomonadati</taxon>
        <taxon>Pseudomonadota</taxon>
        <taxon>Betaproteobacteria</taxon>
        <taxon>Burkholderiales</taxon>
        <taxon>Burkholderiaceae</taxon>
        <taxon>Paraburkholderia</taxon>
    </lineage>
</organism>
<protein>
    <submittedName>
        <fullName evidence="8">MFS transporter, DHA1 family, inner membrane transport protein</fullName>
    </submittedName>
</protein>
<evidence type="ECO:0000256" key="5">
    <source>
        <dbReference type="ARBA" id="ARBA00023136"/>
    </source>
</evidence>
<feature type="domain" description="Major facilitator superfamily (MFS) profile" evidence="7">
    <location>
        <begin position="4"/>
        <end position="379"/>
    </location>
</feature>
<dbReference type="PANTHER" id="PTHR43124:SF8">
    <property type="entry name" value="INNER MEMBRANE TRANSPORT PROTEIN YDHP"/>
    <property type="match status" value="1"/>
</dbReference>
<dbReference type="RefSeq" id="WP_074265929.1">
    <property type="nucleotide sequence ID" value="NZ_FSRM01000001.1"/>
</dbReference>
<dbReference type="InterPro" id="IPR020846">
    <property type="entry name" value="MFS_dom"/>
</dbReference>
<keyword evidence="2" id="KW-1003">Cell membrane</keyword>